<dbReference type="AlphaFoldDB" id="A0A1A2YDC9"/>
<comment type="caution">
    <text evidence="1">The sequence shown here is derived from an EMBL/GenBank/DDBJ whole genome shotgun (WGS) entry which is preliminary data.</text>
</comment>
<gene>
    <name evidence="1" type="ORF">A5708_08560</name>
</gene>
<organism evidence="1 2">
    <name type="scientific">Mycobacterium colombiense</name>
    <dbReference type="NCBI Taxonomy" id="339268"/>
    <lineage>
        <taxon>Bacteria</taxon>
        <taxon>Bacillati</taxon>
        <taxon>Actinomycetota</taxon>
        <taxon>Actinomycetes</taxon>
        <taxon>Mycobacteriales</taxon>
        <taxon>Mycobacteriaceae</taxon>
        <taxon>Mycobacterium</taxon>
        <taxon>Mycobacterium avium complex (MAC)</taxon>
    </lineage>
</organism>
<dbReference type="EMBL" id="LZKI01000182">
    <property type="protein sequence ID" value="OBI35950.1"/>
    <property type="molecule type" value="Genomic_DNA"/>
</dbReference>
<sequence>MGFLHGMVRAPEVIEGQLYIRVVDRPLENLAIHLEEGGPARFVLPHRPADGPLEGLTVYRALDSHEEAKLPLRTELTRFLRKPNV</sequence>
<protein>
    <submittedName>
        <fullName evidence="1">Uncharacterized protein</fullName>
    </submittedName>
</protein>
<accession>A0A1A2YDC9</accession>
<reference evidence="1 2" key="1">
    <citation type="submission" date="2016-06" db="EMBL/GenBank/DDBJ databases">
        <authorList>
            <person name="Kjaerup R.B."/>
            <person name="Dalgaard T.S."/>
            <person name="Juul-Madsen H.R."/>
        </authorList>
    </citation>
    <scope>NUCLEOTIDE SEQUENCE [LARGE SCALE GENOMIC DNA]</scope>
    <source>
        <strain evidence="1 2">E1334</strain>
    </source>
</reference>
<dbReference type="Proteomes" id="UP000091846">
    <property type="component" value="Unassembled WGS sequence"/>
</dbReference>
<evidence type="ECO:0000313" key="2">
    <source>
        <dbReference type="Proteomes" id="UP000091846"/>
    </source>
</evidence>
<proteinExistence type="predicted"/>
<name>A0A1A2YDC9_9MYCO</name>
<evidence type="ECO:0000313" key="1">
    <source>
        <dbReference type="EMBL" id="OBI35950.1"/>
    </source>
</evidence>